<evidence type="ECO:0000256" key="1">
    <source>
        <dbReference type="ARBA" id="ARBA00009636"/>
    </source>
</evidence>
<dbReference type="Gene3D" id="3.40.50.1440">
    <property type="entry name" value="Tubulin/FtsZ, GTPase domain"/>
    <property type="match status" value="3"/>
</dbReference>
<dbReference type="SMART" id="SM00864">
    <property type="entry name" value="Tubulin"/>
    <property type="match status" value="3"/>
</dbReference>
<keyword evidence="11" id="KW-1185">Reference proteome</keyword>
<dbReference type="InterPro" id="IPR008280">
    <property type="entry name" value="Tub_FtsZ_C"/>
</dbReference>
<comment type="similarity">
    <text evidence="1">Belongs to the tubulin family.</text>
</comment>
<feature type="domain" description="Tubulin/FtsZ 2-layer sandwich" evidence="9">
    <location>
        <begin position="744"/>
        <end position="889"/>
    </location>
</feature>
<dbReference type="CDD" id="cd02186">
    <property type="entry name" value="alpha_tubulin"/>
    <property type="match status" value="3"/>
</dbReference>
<dbReference type="SUPFAM" id="SSF52490">
    <property type="entry name" value="Tubulin nucleotide-binding domain-like"/>
    <property type="match status" value="3"/>
</dbReference>
<accession>A0ABN8NTG4</accession>
<dbReference type="SUPFAM" id="SSF55307">
    <property type="entry name" value="Tubulin C-terminal domain-like"/>
    <property type="match status" value="3"/>
</dbReference>
<protein>
    <recommendedName>
        <fullName evidence="12">Tubulin alpha chain</fullName>
    </recommendedName>
</protein>
<feature type="domain" description="Tubulin/FtsZ GTPase" evidence="8">
    <location>
        <begin position="1025"/>
        <end position="1222"/>
    </location>
</feature>
<comment type="catalytic activity">
    <reaction evidence="6">
        <text>GTP + H2O = GDP + phosphate + H(+)</text>
        <dbReference type="Rhea" id="RHEA:19669"/>
        <dbReference type="ChEBI" id="CHEBI:15377"/>
        <dbReference type="ChEBI" id="CHEBI:15378"/>
        <dbReference type="ChEBI" id="CHEBI:37565"/>
        <dbReference type="ChEBI" id="CHEBI:43474"/>
        <dbReference type="ChEBI" id="CHEBI:58189"/>
    </reaction>
    <physiologicalReaction direction="left-to-right" evidence="6">
        <dbReference type="Rhea" id="RHEA:19670"/>
    </physiologicalReaction>
</comment>
<dbReference type="Pfam" id="PF03953">
    <property type="entry name" value="Tubulin_C"/>
    <property type="match status" value="3"/>
</dbReference>
<evidence type="ECO:0000313" key="11">
    <source>
        <dbReference type="Proteomes" id="UP001159405"/>
    </source>
</evidence>
<dbReference type="InterPro" id="IPR037103">
    <property type="entry name" value="Tubulin/FtsZ-like_C"/>
</dbReference>
<evidence type="ECO:0000256" key="4">
    <source>
        <dbReference type="ARBA" id="ARBA00022801"/>
    </source>
</evidence>
<sequence>MENHRECISVHVGQAGVQIGNACWELYCLEHGIQPDGQMPSDKTIGGGDDSFNTFFSETGAGKHVPRAVFVDLEPTVVDEVRTGTYRQLFHPEQLITGKEDAANNYARGHYTVGKELIDIVLDRIRKLADQCTGLQGFLIFHSFGGGTGSGFTSLLMERLSVDYGKKSKLEFAIYPAPQIATAVVEPYNSILTTHTTLEHSDCAFMVDNEAIYDICRRNLDIERPTYTNLNRLIGQIVSSITASLRFDGALNVDLTEFQTNLVPYPRIHFPLATYAPVISAEKAYHEQLSVAEITNACFEPSNQMVKCDPRHGKYMACCLLYRGDVVPKDVNAAIATIKTKRTIQFVDWCPTGFKVGINYQPPTVVPGGDLAKVQRAVCMLSNTTAIAEAWARLDHKFDLMYAKRAFVHWYVGEGMEEGEFSEAREDLAALEKDYEEVGVDSVEAEALRNGCGFRENKGLCPWFVPCGDFLVSRAHNTFLRSILFFYKPLQSFPRLLRECISVHIGQAGVQIGNACWELYCLEHGILPDGQMPSDKTVGVVDDSFNTFFSETGAGKHVPRAVFIDLEPTVVDEVRCGTYRQLFHPEQLITGKEDAANNYARGHYTVGKGVVDLVLDKIRKLADQCTGLQGFLVFHSFGGGTGSGFTSLLMERLSVDYGKKSKLEFSIYPAPQVATAVVEPYNSILTTHTTLEHSDCAFMVDNEAIYDICRRNLDIERPTYTNLNRLIGQIVSSITASLRFDGALNVDLTEFQTNLVPYPRIHFPLATYAPVISAEKAYHEQLSVAEITNACFEPANQMVKCDPRHGKYMACCLLFRGDVVPKDVNAAIATIKTKRTIQFVDWCPTGFKVGINYQPPTVVPGGDLAKVQRAVCMLSNTTAIAEAWARLDHKFDLMYAKRAFVHWYVGEGMEEGEFSEAREDLAALEKDYEEVGLDSASVSSSSLSTQSTILIAVTRAYFSSNAGKRLLIVSVFFLFLQRECISVHVGQAGVQIGNACWELYCLEHGIQPDGQMPSDKTIGGGDDSFNTFFAETGAGKHVPRAVFVDLEPTVVDEVRTGTYRQLFHPEQLITGKEDAANNYARGHYTVGKEMIDQVLDKLRKLADQCTGLQGFLIFHSFGGGTGSGFTSLLMERLSVDYGKKSKLEFSIYPAPQVSTAVVEPYNSILTTHTTLEHSDCAFMVDNEAIYDICRRNLDTERPSYTNLNRLIGQIVSSITASLRFDGALNVDLTEFQTNLVPYPRIHFPLATYAPVISAEKAYHEQLTVAEITNMCFEPANQMVKCDPRHGKYMACCLLFRGDVVPKDVNAAIATIKTKRTIQFVDWCPTGFKVGINYQPPTVVPGGDLAKVQRAVCMLSNTTAIAEAWARLDHKFDLMYAKRAFVHWYVGEGMEEGEFSEAREDLAALEKDYEEVGVDSQEAGDEDEEGGDEY</sequence>
<dbReference type="InterPro" id="IPR002452">
    <property type="entry name" value="Alpha_tubulin"/>
</dbReference>
<name>A0ABN8NTG4_9CNID</name>
<dbReference type="SMART" id="SM00865">
    <property type="entry name" value="Tubulin_C"/>
    <property type="match status" value="3"/>
</dbReference>
<dbReference type="InterPro" id="IPR018316">
    <property type="entry name" value="Tubulin/FtsZ_2-layer-sand-dom"/>
</dbReference>
<dbReference type="InterPro" id="IPR023123">
    <property type="entry name" value="Tubulin_C"/>
</dbReference>
<evidence type="ECO:0000256" key="6">
    <source>
        <dbReference type="ARBA" id="ARBA00049117"/>
    </source>
</evidence>
<dbReference type="InterPro" id="IPR003008">
    <property type="entry name" value="Tubulin_FtsZ_GTPase"/>
</dbReference>
<feature type="domain" description="Tubulin/FtsZ GTPase" evidence="8">
    <location>
        <begin position="52"/>
        <end position="249"/>
    </location>
</feature>
<keyword evidence="3" id="KW-0547">Nucleotide-binding</keyword>
<dbReference type="Proteomes" id="UP001159405">
    <property type="component" value="Unassembled WGS sequence"/>
</dbReference>
<proteinExistence type="inferred from homology"/>
<feature type="domain" description="Tubulin/FtsZ 2-layer sandwich" evidence="9">
    <location>
        <begin position="251"/>
        <end position="396"/>
    </location>
</feature>
<evidence type="ECO:0000259" key="9">
    <source>
        <dbReference type="SMART" id="SM00865"/>
    </source>
</evidence>
<evidence type="ECO:0000256" key="3">
    <source>
        <dbReference type="ARBA" id="ARBA00022741"/>
    </source>
</evidence>
<reference evidence="10 11" key="1">
    <citation type="submission" date="2022-05" db="EMBL/GenBank/DDBJ databases">
        <authorList>
            <consortium name="Genoscope - CEA"/>
            <person name="William W."/>
        </authorList>
    </citation>
    <scope>NUCLEOTIDE SEQUENCE [LARGE SCALE GENOMIC DNA]</scope>
</reference>
<evidence type="ECO:0000256" key="2">
    <source>
        <dbReference type="ARBA" id="ARBA00022701"/>
    </source>
</evidence>
<dbReference type="PRINTS" id="PR01161">
    <property type="entry name" value="TUBULIN"/>
</dbReference>
<feature type="region of interest" description="Disordered" evidence="7">
    <location>
        <begin position="1409"/>
        <end position="1429"/>
    </location>
</feature>
<dbReference type="PANTHER" id="PTHR11588">
    <property type="entry name" value="TUBULIN"/>
    <property type="match status" value="1"/>
</dbReference>
<dbReference type="PROSITE" id="PS00227">
    <property type="entry name" value="TUBULIN"/>
    <property type="match status" value="3"/>
</dbReference>
<gene>
    <name evidence="10" type="ORF">PLOB_00027890</name>
</gene>
<keyword evidence="2" id="KW-0493">Microtubule</keyword>
<keyword evidence="4" id="KW-0378">Hydrolase</keyword>
<dbReference type="InterPro" id="IPR017975">
    <property type="entry name" value="Tubulin_CS"/>
</dbReference>
<dbReference type="InterPro" id="IPR000217">
    <property type="entry name" value="Tubulin"/>
</dbReference>
<evidence type="ECO:0000313" key="10">
    <source>
        <dbReference type="EMBL" id="CAH3119949.1"/>
    </source>
</evidence>
<evidence type="ECO:0000259" key="8">
    <source>
        <dbReference type="SMART" id="SM00864"/>
    </source>
</evidence>
<evidence type="ECO:0000256" key="5">
    <source>
        <dbReference type="ARBA" id="ARBA00023134"/>
    </source>
</evidence>
<dbReference type="InterPro" id="IPR036525">
    <property type="entry name" value="Tubulin/FtsZ_GTPase_sf"/>
</dbReference>
<organism evidence="10 11">
    <name type="scientific">Porites lobata</name>
    <dbReference type="NCBI Taxonomy" id="104759"/>
    <lineage>
        <taxon>Eukaryota</taxon>
        <taxon>Metazoa</taxon>
        <taxon>Cnidaria</taxon>
        <taxon>Anthozoa</taxon>
        <taxon>Hexacorallia</taxon>
        <taxon>Scleractinia</taxon>
        <taxon>Fungiina</taxon>
        <taxon>Poritidae</taxon>
        <taxon>Porites</taxon>
    </lineage>
</organism>
<comment type="caution">
    <text evidence="10">The sequence shown here is derived from an EMBL/GenBank/DDBJ whole genome shotgun (WGS) entry which is preliminary data.</text>
</comment>
<feature type="domain" description="Tubulin/FtsZ GTPase" evidence="8">
    <location>
        <begin position="545"/>
        <end position="742"/>
    </location>
</feature>
<feature type="domain" description="Tubulin/FtsZ 2-layer sandwich" evidence="9">
    <location>
        <begin position="1224"/>
        <end position="1369"/>
    </location>
</feature>
<keyword evidence="5" id="KW-0342">GTP-binding</keyword>
<dbReference type="EMBL" id="CALNXK010000034">
    <property type="protein sequence ID" value="CAH3119949.1"/>
    <property type="molecule type" value="Genomic_DNA"/>
</dbReference>
<evidence type="ECO:0000256" key="7">
    <source>
        <dbReference type="SAM" id="MobiDB-lite"/>
    </source>
</evidence>
<dbReference type="Gene3D" id="1.10.287.600">
    <property type="entry name" value="Helix hairpin bin"/>
    <property type="match status" value="3"/>
</dbReference>
<evidence type="ECO:0008006" key="12">
    <source>
        <dbReference type="Google" id="ProtNLM"/>
    </source>
</evidence>
<dbReference type="Pfam" id="PF00091">
    <property type="entry name" value="Tubulin"/>
    <property type="match status" value="3"/>
</dbReference>
<dbReference type="PRINTS" id="PR01162">
    <property type="entry name" value="ALPHATUBULIN"/>
</dbReference>
<dbReference type="Gene3D" id="3.30.1330.20">
    <property type="entry name" value="Tubulin/FtsZ, C-terminal domain"/>
    <property type="match status" value="3"/>
</dbReference>